<protein>
    <submittedName>
        <fullName evidence="2">Methyltransferase domain-containing protein</fullName>
    </submittedName>
</protein>
<dbReference type="SUPFAM" id="SSF53335">
    <property type="entry name" value="S-adenosyl-L-methionine-dependent methyltransferases"/>
    <property type="match status" value="1"/>
</dbReference>
<sequence>MIDEMLTKLINFIFPHQKDYGGNEKLYWDSHWNKMIDYYSKYSEIFEIRDKWDFYCNEALHSHYKAIIKEALNKDFKNLKCIEAGCGGGYESALMARNGAEVTVLDYSEKAIEYAKIVSQRIGVLNKIKFVSSDIFDFYTNGKYDLVWNCGLIEHYQDNDIIRIIKKR</sequence>
<name>A0A7V3N566_UNCC3</name>
<dbReference type="InterPro" id="IPR029063">
    <property type="entry name" value="SAM-dependent_MTases_sf"/>
</dbReference>
<accession>A0A7V3N566</accession>
<dbReference type="CDD" id="cd02440">
    <property type="entry name" value="AdoMet_MTases"/>
    <property type="match status" value="1"/>
</dbReference>
<dbReference type="InterPro" id="IPR041698">
    <property type="entry name" value="Methyltransf_25"/>
</dbReference>
<keyword evidence="2" id="KW-0489">Methyltransferase</keyword>
<dbReference type="EMBL" id="DTGG01000086">
    <property type="protein sequence ID" value="HFZ09028.1"/>
    <property type="molecule type" value="Genomic_DNA"/>
</dbReference>
<keyword evidence="2" id="KW-0808">Transferase</keyword>
<gene>
    <name evidence="2" type="ORF">ENV41_02720</name>
</gene>
<organism evidence="2">
    <name type="scientific">candidate division CPR3 bacterium</name>
    <dbReference type="NCBI Taxonomy" id="2268181"/>
    <lineage>
        <taxon>Bacteria</taxon>
        <taxon>Bacteria division CPR3</taxon>
    </lineage>
</organism>
<dbReference type="GO" id="GO:0008168">
    <property type="term" value="F:methyltransferase activity"/>
    <property type="evidence" value="ECO:0007669"/>
    <property type="project" value="UniProtKB-KW"/>
</dbReference>
<dbReference type="GO" id="GO:0032259">
    <property type="term" value="P:methylation"/>
    <property type="evidence" value="ECO:0007669"/>
    <property type="project" value="UniProtKB-KW"/>
</dbReference>
<dbReference type="AlphaFoldDB" id="A0A7V3N566"/>
<dbReference type="Pfam" id="PF13649">
    <property type="entry name" value="Methyltransf_25"/>
    <property type="match status" value="1"/>
</dbReference>
<reference evidence="2" key="1">
    <citation type="journal article" date="2020" name="mSystems">
        <title>Genome- and Community-Level Interaction Insights into Carbon Utilization and Element Cycling Functions of Hydrothermarchaeota in Hydrothermal Sediment.</title>
        <authorList>
            <person name="Zhou Z."/>
            <person name="Liu Y."/>
            <person name="Xu W."/>
            <person name="Pan J."/>
            <person name="Luo Z.H."/>
            <person name="Li M."/>
        </authorList>
    </citation>
    <scope>NUCLEOTIDE SEQUENCE [LARGE SCALE GENOMIC DNA]</scope>
    <source>
        <strain evidence="2">SpSt-757</strain>
    </source>
</reference>
<evidence type="ECO:0000313" key="2">
    <source>
        <dbReference type="EMBL" id="HFZ09028.1"/>
    </source>
</evidence>
<feature type="domain" description="Methyltransferase" evidence="1">
    <location>
        <begin position="83"/>
        <end position="166"/>
    </location>
</feature>
<evidence type="ECO:0000259" key="1">
    <source>
        <dbReference type="Pfam" id="PF13649"/>
    </source>
</evidence>
<proteinExistence type="predicted"/>
<comment type="caution">
    <text evidence="2">The sequence shown here is derived from an EMBL/GenBank/DDBJ whole genome shotgun (WGS) entry which is preliminary data.</text>
</comment>
<dbReference type="Gene3D" id="3.40.50.150">
    <property type="entry name" value="Vaccinia Virus protein VP39"/>
    <property type="match status" value="1"/>
</dbReference>